<dbReference type="InterPro" id="IPR000700">
    <property type="entry name" value="PAS-assoc_C"/>
</dbReference>
<feature type="modified residue" description="4-aspartylphosphate" evidence="15">
    <location>
        <position position="597"/>
    </location>
</feature>
<feature type="domain" description="HPt" evidence="19">
    <location>
        <begin position="711"/>
        <end position="808"/>
    </location>
</feature>
<evidence type="ECO:0000256" key="6">
    <source>
        <dbReference type="ARBA" id="ARBA00022553"/>
    </source>
</evidence>
<dbReference type="Gene3D" id="1.20.120.160">
    <property type="entry name" value="HPT domain"/>
    <property type="match status" value="1"/>
</dbReference>
<comment type="catalytic activity">
    <reaction evidence="1">
        <text>ATP + protein L-histidine = ADP + protein N-phospho-L-histidine.</text>
        <dbReference type="EC" id="2.7.13.3"/>
    </reaction>
</comment>
<dbReference type="SUPFAM" id="SSF55874">
    <property type="entry name" value="ATPase domain of HSP90 chaperone/DNA topoisomerase II/histidine kinase"/>
    <property type="match status" value="1"/>
</dbReference>
<evidence type="ECO:0000256" key="7">
    <source>
        <dbReference type="ARBA" id="ARBA00022679"/>
    </source>
</evidence>
<dbReference type="PRINTS" id="PR00344">
    <property type="entry name" value="BCTRLSENSOR"/>
</dbReference>
<dbReference type="Pfam" id="PF13426">
    <property type="entry name" value="PAS_9"/>
    <property type="match status" value="1"/>
</dbReference>
<feature type="domain" description="PAC" evidence="18">
    <location>
        <begin position="212"/>
        <end position="264"/>
    </location>
</feature>
<dbReference type="NCBIfam" id="TIGR00229">
    <property type="entry name" value="sensory_box"/>
    <property type="match status" value="1"/>
</dbReference>
<dbReference type="InterPro" id="IPR003661">
    <property type="entry name" value="HisK_dim/P_dom"/>
</dbReference>
<dbReference type="Gene3D" id="1.10.287.130">
    <property type="match status" value="1"/>
</dbReference>
<dbReference type="Pfam" id="PF08448">
    <property type="entry name" value="PAS_4"/>
    <property type="match status" value="1"/>
</dbReference>
<dbReference type="GO" id="GO:0009927">
    <property type="term" value="F:histidine phosphotransfer kinase activity"/>
    <property type="evidence" value="ECO:0007669"/>
    <property type="project" value="TreeGrafter"/>
</dbReference>
<feature type="domain" description="Response regulatory" evidence="17">
    <location>
        <begin position="548"/>
        <end position="666"/>
    </location>
</feature>
<proteinExistence type="predicted"/>
<evidence type="ECO:0000256" key="13">
    <source>
        <dbReference type="ARBA" id="ARBA00023136"/>
    </source>
</evidence>
<sequence length="809" mass="91653">MKKNFWNLEQFFSLFPVHLYMIDVHGRYQSCNEMQAQDFGLNDIRDIVGKTNYDIPTLKKHPSVVEILEKNNKQVLTEKKPLEFYEPGYRQNGTLTHFKSYKIPIFQSNDLMGLIGISFDLSNEAERIGSLVQKIDQTELTLNNIIDNLPEHIYWLDKENRFLGCNQNQAKDFGLKNSNEVIGFPVSSFQTKENAHTLILNNNKILKEGISLSAEETYQNPNGETQYYLSKKVPLKNNANEIVGIVGISVDITEQKKLEISLREARDAAEAANHAKTEFLANMRHDIRTPLSGIVGFAELLKSEAQDSRIKEYAENLLASSNALRDFLDEILEAVRVSSGEIPMLKKKFDLKATFEKIIDLYLAKAHQKDLELTLTIDPKLPSYVIGDKIRLHRIILELIGNALNFTDKGKVAVNVDMAKRKNRQIIIKATVIDTGIGMPKDKQQEIYLQFKRLTPSYQGIYKGAGLGLYIVKQFIDELDGEIYVESEPNKGTCFTCLLPLQLPLLDDAYGIDTIGEAEIEQPYLQPITVRQLPINKIGEHSSSNKPRILIVEDNKIAQLVAQKILSALDCIVDIASDGQEALNLFSSNTYNLIFMDIGLGAGMDGYEVTNHIRSNQLASHYTPIVALTAHGSEENKERCIRAGMDTVLTKPLTHAHAADMIKAFILEENVPQDTNVPTVRRDLPDTDEELFQLNQFALLDFELGLKTYTSKSTYIELLQLSLEDTANELKRMKQAFTEKDFALVEKIAHKLKGGAEYISTVRMKYACQYLERYCKTGATTLFKPLYYQAIQVITETQIAVKEWLNKNE</sequence>
<feature type="domain" description="Histidine kinase" evidence="16">
    <location>
        <begin position="282"/>
        <end position="503"/>
    </location>
</feature>
<feature type="modified residue" description="Phosphohistidine" evidence="14">
    <location>
        <position position="750"/>
    </location>
</feature>
<dbReference type="InterPro" id="IPR035965">
    <property type="entry name" value="PAS-like_dom_sf"/>
</dbReference>
<dbReference type="InterPro" id="IPR004358">
    <property type="entry name" value="Sig_transdc_His_kin-like_C"/>
</dbReference>
<evidence type="ECO:0000313" key="21">
    <source>
        <dbReference type="Proteomes" id="UP000054908"/>
    </source>
</evidence>
<dbReference type="SUPFAM" id="SSF47384">
    <property type="entry name" value="Homodimeric domain of signal transducing histidine kinase"/>
    <property type="match status" value="1"/>
</dbReference>
<keyword evidence="6 15" id="KW-0597">Phosphoprotein</keyword>
<keyword evidence="4" id="KW-1003">Cell membrane</keyword>
<dbReference type="PANTHER" id="PTHR43047:SF72">
    <property type="entry name" value="OSMOSENSING HISTIDINE PROTEIN KINASE SLN1"/>
    <property type="match status" value="1"/>
</dbReference>
<keyword evidence="10" id="KW-0067">ATP-binding</keyword>
<dbReference type="SUPFAM" id="SSF52172">
    <property type="entry name" value="CheY-like"/>
    <property type="match status" value="1"/>
</dbReference>
<dbReference type="Proteomes" id="UP000054908">
    <property type="component" value="Unassembled WGS sequence"/>
</dbReference>
<gene>
    <name evidence="20" type="ORF">Lmac_2788</name>
</gene>
<dbReference type="CDD" id="cd17546">
    <property type="entry name" value="REC_hyHK_CKI1_RcsC-like"/>
    <property type="match status" value="1"/>
</dbReference>
<evidence type="ECO:0000256" key="14">
    <source>
        <dbReference type="PROSITE-ProRule" id="PRU00110"/>
    </source>
</evidence>
<evidence type="ECO:0000256" key="5">
    <source>
        <dbReference type="ARBA" id="ARBA00022519"/>
    </source>
</evidence>
<dbReference type="InterPro" id="IPR011006">
    <property type="entry name" value="CheY-like_superfamily"/>
</dbReference>
<evidence type="ECO:0000259" key="18">
    <source>
        <dbReference type="PROSITE" id="PS50113"/>
    </source>
</evidence>
<evidence type="ECO:0000256" key="4">
    <source>
        <dbReference type="ARBA" id="ARBA00022475"/>
    </source>
</evidence>
<comment type="caution">
    <text evidence="20">The sequence shown here is derived from an EMBL/GenBank/DDBJ whole genome shotgun (WGS) entry which is preliminary data.</text>
</comment>
<dbReference type="Gene3D" id="3.30.450.20">
    <property type="entry name" value="PAS domain"/>
    <property type="match status" value="2"/>
</dbReference>
<protein>
    <recommendedName>
        <fullName evidence="3">histidine kinase</fullName>
        <ecNumber evidence="3">2.7.13.3</ecNumber>
    </recommendedName>
</protein>
<dbReference type="Pfam" id="PF01627">
    <property type="entry name" value="Hpt"/>
    <property type="match status" value="1"/>
</dbReference>
<dbReference type="RefSeq" id="WP_115304939.1">
    <property type="nucleotide sequence ID" value="NZ_CAAAIB010000008.1"/>
</dbReference>
<dbReference type="Gene3D" id="3.30.565.10">
    <property type="entry name" value="Histidine kinase-like ATPase, C-terminal domain"/>
    <property type="match status" value="1"/>
</dbReference>
<keyword evidence="8" id="KW-0812">Transmembrane</keyword>
<evidence type="ECO:0000256" key="8">
    <source>
        <dbReference type="ARBA" id="ARBA00022692"/>
    </source>
</evidence>
<dbReference type="InterPro" id="IPR005467">
    <property type="entry name" value="His_kinase_dom"/>
</dbReference>
<keyword evidence="9 20" id="KW-0418">Kinase</keyword>
<dbReference type="SUPFAM" id="SSF47226">
    <property type="entry name" value="Histidine-containing phosphotransfer domain, HPT domain"/>
    <property type="match status" value="1"/>
</dbReference>
<organism evidence="20 21">
    <name type="scientific">Legionella maceachernii</name>
    <dbReference type="NCBI Taxonomy" id="466"/>
    <lineage>
        <taxon>Bacteria</taxon>
        <taxon>Pseudomonadati</taxon>
        <taxon>Pseudomonadota</taxon>
        <taxon>Gammaproteobacteria</taxon>
        <taxon>Legionellales</taxon>
        <taxon>Legionellaceae</taxon>
        <taxon>Legionella</taxon>
    </lineage>
</organism>
<keyword evidence="10" id="KW-0547">Nucleotide-binding</keyword>
<dbReference type="EC" id="2.7.13.3" evidence="3"/>
<evidence type="ECO:0000256" key="1">
    <source>
        <dbReference type="ARBA" id="ARBA00000085"/>
    </source>
</evidence>
<keyword evidence="11" id="KW-1133">Transmembrane helix</keyword>
<keyword evidence="13" id="KW-0472">Membrane</keyword>
<dbReference type="InterPro" id="IPR013656">
    <property type="entry name" value="PAS_4"/>
</dbReference>
<name>A0A0W0VUR1_9GAMM</name>
<evidence type="ECO:0000256" key="11">
    <source>
        <dbReference type="ARBA" id="ARBA00022989"/>
    </source>
</evidence>
<dbReference type="SUPFAM" id="SSF55785">
    <property type="entry name" value="PYP-like sensor domain (PAS domain)"/>
    <property type="match status" value="2"/>
</dbReference>
<dbReference type="InterPro" id="IPR036641">
    <property type="entry name" value="HPT_dom_sf"/>
</dbReference>
<dbReference type="SMART" id="SM00448">
    <property type="entry name" value="REC"/>
    <property type="match status" value="1"/>
</dbReference>
<evidence type="ECO:0000259" key="19">
    <source>
        <dbReference type="PROSITE" id="PS50894"/>
    </source>
</evidence>
<dbReference type="Gene3D" id="3.40.50.2300">
    <property type="match status" value="1"/>
</dbReference>
<dbReference type="PROSITE" id="PS50894">
    <property type="entry name" value="HPT"/>
    <property type="match status" value="1"/>
</dbReference>
<dbReference type="InterPro" id="IPR036097">
    <property type="entry name" value="HisK_dim/P_sf"/>
</dbReference>
<evidence type="ECO:0000259" key="17">
    <source>
        <dbReference type="PROSITE" id="PS50110"/>
    </source>
</evidence>
<comment type="subcellular location">
    <subcellularLocation>
        <location evidence="2">Cell inner membrane</location>
        <topology evidence="2">Multi-pass membrane protein</topology>
    </subcellularLocation>
</comment>
<dbReference type="STRING" id="466.Lmac_2788"/>
<evidence type="ECO:0000256" key="15">
    <source>
        <dbReference type="PROSITE-ProRule" id="PRU00169"/>
    </source>
</evidence>
<evidence type="ECO:0000256" key="3">
    <source>
        <dbReference type="ARBA" id="ARBA00012438"/>
    </source>
</evidence>
<evidence type="ECO:0000256" key="12">
    <source>
        <dbReference type="ARBA" id="ARBA00023012"/>
    </source>
</evidence>
<dbReference type="PROSITE" id="PS50109">
    <property type="entry name" value="HIS_KIN"/>
    <property type="match status" value="1"/>
</dbReference>
<dbReference type="InterPro" id="IPR001789">
    <property type="entry name" value="Sig_transdc_resp-reg_receiver"/>
</dbReference>
<dbReference type="CDD" id="cd00082">
    <property type="entry name" value="HisKA"/>
    <property type="match status" value="1"/>
</dbReference>
<dbReference type="PROSITE" id="PS50110">
    <property type="entry name" value="RESPONSE_REGULATORY"/>
    <property type="match status" value="1"/>
</dbReference>
<dbReference type="PANTHER" id="PTHR43047">
    <property type="entry name" value="TWO-COMPONENT HISTIDINE PROTEIN KINASE"/>
    <property type="match status" value="1"/>
</dbReference>
<evidence type="ECO:0000256" key="9">
    <source>
        <dbReference type="ARBA" id="ARBA00022777"/>
    </source>
</evidence>
<dbReference type="Pfam" id="PF00512">
    <property type="entry name" value="HisKA"/>
    <property type="match status" value="1"/>
</dbReference>
<keyword evidence="5" id="KW-0997">Cell inner membrane</keyword>
<dbReference type="OrthoDB" id="9810730at2"/>
<dbReference type="FunFam" id="3.30.565.10:FF:000010">
    <property type="entry name" value="Sensor histidine kinase RcsC"/>
    <property type="match status" value="1"/>
</dbReference>
<dbReference type="PROSITE" id="PS50113">
    <property type="entry name" value="PAC"/>
    <property type="match status" value="1"/>
</dbReference>
<accession>A0A0W0VUR1</accession>
<evidence type="ECO:0000259" key="16">
    <source>
        <dbReference type="PROSITE" id="PS50109"/>
    </source>
</evidence>
<dbReference type="GO" id="GO:0000155">
    <property type="term" value="F:phosphorelay sensor kinase activity"/>
    <property type="evidence" value="ECO:0007669"/>
    <property type="project" value="InterPro"/>
</dbReference>
<dbReference type="SMART" id="SM00388">
    <property type="entry name" value="HisKA"/>
    <property type="match status" value="1"/>
</dbReference>
<dbReference type="InterPro" id="IPR008207">
    <property type="entry name" value="Sig_transdc_His_kin_Hpt_dom"/>
</dbReference>
<keyword evidence="7 20" id="KW-0808">Transferase</keyword>
<dbReference type="SMART" id="SM00387">
    <property type="entry name" value="HATPase_c"/>
    <property type="match status" value="1"/>
</dbReference>
<dbReference type="EMBL" id="LNYL01000051">
    <property type="protein sequence ID" value="KTD23915.1"/>
    <property type="molecule type" value="Genomic_DNA"/>
</dbReference>
<dbReference type="InterPro" id="IPR000014">
    <property type="entry name" value="PAS"/>
</dbReference>
<dbReference type="InterPro" id="IPR003594">
    <property type="entry name" value="HATPase_dom"/>
</dbReference>
<dbReference type="PATRIC" id="fig|466.6.peg.2983"/>
<dbReference type="Pfam" id="PF02518">
    <property type="entry name" value="HATPase_c"/>
    <property type="match status" value="1"/>
</dbReference>
<keyword evidence="21" id="KW-1185">Reference proteome</keyword>
<dbReference type="Pfam" id="PF00072">
    <property type="entry name" value="Response_reg"/>
    <property type="match status" value="1"/>
</dbReference>
<dbReference type="AlphaFoldDB" id="A0A0W0VUR1"/>
<evidence type="ECO:0000256" key="2">
    <source>
        <dbReference type="ARBA" id="ARBA00004429"/>
    </source>
</evidence>
<evidence type="ECO:0000256" key="10">
    <source>
        <dbReference type="ARBA" id="ARBA00022840"/>
    </source>
</evidence>
<reference evidence="20 21" key="1">
    <citation type="submission" date="2015-11" db="EMBL/GenBank/DDBJ databases">
        <title>Genomic analysis of 38 Legionella species identifies large and diverse effector repertoires.</title>
        <authorList>
            <person name="Burstein D."/>
            <person name="Amaro F."/>
            <person name="Zusman T."/>
            <person name="Lifshitz Z."/>
            <person name="Cohen O."/>
            <person name="Gilbert J.A."/>
            <person name="Pupko T."/>
            <person name="Shuman H.A."/>
            <person name="Segal G."/>
        </authorList>
    </citation>
    <scope>NUCLEOTIDE SEQUENCE [LARGE SCALE GENOMIC DNA]</scope>
    <source>
        <strain evidence="20 21">PX-1-G2-E2</strain>
    </source>
</reference>
<evidence type="ECO:0000313" key="20">
    <source>
        <dbReference type="EMBL" id="KTD23915.1"/>
    </source>
</evidence>
<dbReference type="GO" id="GO:0005886">
    <property type="term" value="C:plasma membrane"/>
    <property type="evidence" value="ECO:0007669"/>
    <property type="project" value="UniProtKB-SubCell"/>
</dbReference>
<keyword evidence="12" id="KW-0902">Two-component regulatory system</keyword>
<dbReference type="InterPro" id="IPR036890">
    <property type="entry name" value="HATPase_C_sf"/>
</dbReference>